<protein>
    <submittedName>
        <fullName evidence="2">Neur_chan_LBD domain-containing protein</fullName>
    </submittedName>
</protein>
<dbReference type="GO" id="GO:0016020">
    <property type="term" value="C:membrane"/>
    <property type="evidence" value="ECO:0007669"/>
    <property type="project" value="InterPro"/>
</dbReference>
<evidence type="ECO:0000259" key="1">
    <source>
        <dbReference type="Pfam" id="PF02931"/>
    </source>
</evidence>
<dbReference type="GO" id="GO:0005230">
    <property type="term" value="F:extracellular ligand-gated monoatomic ion channel activity"/>
    <property type="evidence" value="ECO:0007669"/>
    <property type="project" value="InterPro"/>
</dbReference>
<proteinExistence type="predicted"/>
<evidence type="ECO:0000313" key="2">
    <source>
        <dbReference type="WBParaSite" id="GPUH_0001619501-mRNA-1"/>
    </source>
</evidence>
<dbReference type="Pfam" id="PF02931">
    <property type="entry name" value="Neur_chan_LBD"/>
    <property type="match status" value="1"/>
</dbReference>
<feature type="domain" description="Neurotransmitter-gated ion-channel ligand-binding" evidence="1">
    <location>
        <begin position="1"/>
        <end position="36"/>
    </location>
</feature>
<dbReference type="InterPro" id="IPR036734">
    <property type="entry name" value="Neur_chan_lig-bd_sf"/>
</dbReference>
<name>A0A183E5D2_9BILA</name>
<sequence length="60" mass="7114">LYWRPDDYDNITEIRLPHNSIWLPDTTLYNSLISGKIRAPQTVYRVCSTKKARKQAVPYF</sequence>
<dbReference type="Gene3D" id="2.70.170.10">
    <property type="entry name" value="Neurotransmitter-gated ion-channel ligand-binding domain"/>
    <property type="match status" value="1"/>
</dbReference>
<reference evidence="2" key="1">
    <citation type="submission" date="2016-06" db="UniProtKB">
        <authorList>
            <consortium name="WormBaseParasite"/>
        </authorList>
    </citation>
    <scope>IDENTIFICATION</scope>
</reference>
<dbReference type="AlphaFoldDB" id="A0A183E5D2"/>
<organism evidence="2">
    <name type="scientific">Gongylonema pulchrum</name>
    <dbReference type="NCBI Taxonomy" id="637853"/>
    <lineage>
        <taxon>Eukaryota</taxon>
        <taxon>Metazoa</taxon>
        <taxon>Ecdysozoa</taxon>
        <taxon>Nematoda</taxon>
        <taxon>Chromadorea</taxon>
        <taxon>Rhabditida</taxon>
        <taxon>Spirurina</taxon>
        <taxon>Spiruromorpha</taxon>
        <taxon>Spiruroidea</taxon>
        <taxon>Gongylonematidae</taxon>
        <taxon>Gongylonema</taxon>
    </lineage>
</organism>
<dbReference type="WBParaSite" id="GPUH_0001619501-mRNA-1">
    <property type="protein sequence ID" value="GPUH_0001619501-mRNA-1"/>
    <property type="gene ID" value="GPUH_0001619501"/>
</dbReference>
<dbReference type="SUPFAM" id="SSF63712">
    <property type="entry name" value="Nicotinic receptor ligand binding domain-like"/>
    <property type="match status" value="1"/>
</dbReference>
<dbReference type="InterPro" id="IPR006202">
    <property type="entry name" value="Neur_chan_lig-bd"/>
</dbReference>
<accession>A0A183E5D2</accession>